<proteinExistence type="predicted"/>
<evidence type="ECO:0000256" key="5">
    <source>
        <dbReference type="ARBA" id="ARBA00023203"/>
    </source>
</evidence>
<dbReference type="Pfam" id="PF00169">
    <property type="entry name" value="PH"/>
    <property type="match status" value="1"/>
</dbReference>
<evidence type="ECO:0000256" key="1">
    <source>
        <dbReference type="ARBA" id="ARBA00004245"/>
    </source>
</evidence>
<keyword evidence="2" id="KW-0963">Cytoplasm</keyword>
<evidence type="ECO:0000256" key="7">
    <source>
        <dbReference type="SAM" id="Coils"/>
    </source>
</evidence>
<evidence type="ECO:0000313" key="11">
    <source>
        <dbReference type="Proteomes" id="UP001591681"/>
    </source>
</evidence>
<dbReference type="CDD" id="cd13275">
    <property type="entry name" value="PH_M-RIP"/>
    <property type="match status" value="1"/>
</dbReference>
<dbReference type="EMBL" id="JBHFQA010000003">
    <property type="protein sequence ID" value="KAL2100977.1"/>
    <property type="molecule type" value="Genomic_DNA"/>
</dbReference>
<evidence type="ECO:0000256" key="8">
    <source>
        <dbReference type="SAM" id="MobiDB-lite"/>
    </source>
</evidence>
<keyword evidence="11" id="KW-1185">Reference proteome</keyword>
<dbReference type="FunFam" id="2.30.29.30:FF:000133">
    <property type="entry name" value="myosin phosphatase Rho-interacting protein isoform X1"/>
    <property type="match status" value="1"/>
</dbReference>
<feature type="domain" description="PH" evidence="9">
    <location>
        <begin position="6"/>
        <end position="102"/>
    </location>
</feature>
<sequence>MTPDLLNFKKGWMSKLDENGEWKKHWFVLTDAGLRYYRDSGAEEKDDLDGEIDLKSCVKVSEYDVEKNYGFQIHTRGTVFTLSAMTAGIRRNWIEVLRKNIRPSSSPDLTQLPDGNSDKENSHSRSLSSARRLPSHTDNTGPSGPTHRRFDYVELSPVATSTSLGPSAQREAGEGQVKADSGSWRDEEQRARDLTASKWEAVLSRKGSGGDGKLRIEEEIERKWAEFERLPLKEMRSLPGVGSRSGVGSPSTEALQREVASLRQQLELLKKGGEGGGGRGGGGERGVMEERGGGGGVECGPLAPCGRSLRGMELAHRHALEELQRQHARELQEMQQERDRLLQEETQATTKAMEVLKKAHREELERELEKARRLASAGTDTQALSTQQRAETAALQRELQGLSERYSQKCLELSRVEQSGEERQREVGRKEREMELLKQENQDLQARLTEEINHMRTLVTGQGLEGLSDSSRERKACEMEVLLRVKENEVQYLHKEISCLRNELQCLNLEKRSASERYKEVHEELSSIRSRNEREIQSLREHLKLAMAALQEGQRLGNSLEH</sequence>
<dbReference type="GO" id="GO:0003779">
    <property type="term" value="F:actin binding"/>
    <property type="evidence" value="ECO:0007669"/>
    <property type="project" value="UniProtKB-KW"/>
</dbReference>
<organism evidence="10 11">
    <name type="scientific">Coilia grayii</name>
    <name type="common">Gray's grenadier anchovy</name>
    <dbReference type="NCBI Taxonomy" id="363190"/>
    <lineage>
        <taxon>Eukaryota</taxon>
        <taxon>Metazoa</taxon>
        <taxon>Chordata</taxon>
        <taxon>Craniata</taxon>
        <taxon>Vertebrata</taxon>
        <taxon>Euteleostomi</taxon>
        <taxon>Actinopterygii</taxon>
        <taxon>Neopterygii</taxon>
        <taxon>Teleostei</taxon>
        <taxon>Clupei</taxon>
        <taxon>Clupeiformes</taxon>
        <taxon>Clupeoidei</taxon>
        <taxon>Engraulidae</taxon>
        <taxon>Coilinae</taxon>
        <taxon>Coilia</taxon>
    </lineage>
</organism>
<dbReference type="InterPro" id="IPR039597">
    <property type="entry name" value="M-RIP_PH"/>
</dbReference>
<keyword evidence="6" id="KW-0206">Cytoskeleton</keyword>
<keyword evidence="5" id="KW-0009">Actin-binding</keyword>
<feature type="coiled-coil region" evidence="7">
    <location>
        <begin position="483"/>
        <end position="524"/>
    </location>
</feature>
<name>A0ABD1KPF1_9TELE</name>
<dbReference type="PROSITE" id="PS50003">
    <property type="entry name" value="PH_DOMAIN"/>
    <property type="match status" value="1"/>
</dbReference>
<feature type="region of interest" description="Disordered" evidence="8">
    <location>
        <begin position="104"/>
        <end position="192"/>
    </location>
</feature>
<evidence type="ECO:0000256" key="6">
    <source>
        <dbReference type="ARBA" id="ARBA00023212"/>
    </source>
</evidence>
<comment type="subcellular location">
    <subcellularLocation>
        <location evidence="1">Cytoplasm</location>
        <location evidence="1">Cytoskeleton</location>
    </subcellularLocation>
</comment>
<dbReference type="PANTHER" id="PTHR17271">
    <property type="entry name" value="PLECKSTRIN HOMOLOGY PH DOMAIN-CONTAINING PROTEIN"/>
    <property type="match status" value="1"/>
</dbReference>
<comment type="caution">
    <text evidence="10">The sequence shown here is derived from an EMBL/GenBank/DDBJ whole genome shotgun (WGS) entry which is preliminary data.</text>
</comment>
<evidence type="ECO:0000259" key="9">
    <source>
        <dbReference type="PROSITE" id="PS50003"/>
    </source>
</evidence>
<evidence type="ECO:0000256" key="2">
    <source>
        <dbReference type="ARBA" id="ARBA00022490"/>
    </source>
</evidence>
<feature type="coiled-coil region" evidence="7">
    <location>
        <begin position="420"/>
        <end position="454"/>
    </location>
</feature>
<protein>
    <recommendedName>
        <fullName evidence="9">PH domain-containing protein</fullName>
    </recommendedName>
</protein>
<evidence type="ECO:0000313" key="10">
    <source>
        <dbReference type="EMBL" id="KAL2100977.1"/>
    </source>
</evidence>
<dbReference type="InterPro" id="IPR052223">
    <property type="entry name" value="Actin_Cytoskeleton_Reg"/>
</dbReference>
<evidence type="ECO:0000256" key="4">
    <source>
        <dbReference type="ARBA" id="ARBA00023054"/>
    </source>
</evidence>
<feature type="compositionally biased region" description="Gly residues" evidence="8">
    <location>
        <begin position="274"/>
        <end position="285"/>
    </location>
</feature>
<dbReference type="PANTHER" id="PTHR17271:SF10">
    <property type="entry name" value="TRIO AND F-ACTIN-BINDING PROTEIN"/>
    <property type="match status" value="1"/>
</dbReference>
<dbReference type="GO" id="GO:0015629">
    <property type="term" value="C:actin cytoskeleton"/>
    <property type="evidence" value="ECO:0007669"/>
    <property type="project" value="UniProtKB-ARBA"/>
</dbReference>
<keyword evidence="3" id="KW-0597">Phosphoprotein</keyword>
<gene>
    <name evidence="10" type="ORF">ACEWY4_002738</name>
</gene>
<dbReference type="SMART" id="SM00233">
    <property type="entry name" value="PH"/>
    <property type="match status" value="1"/>
</dbReference>
<dbReference type="AlphaFoldDB" id="A0ABD1KPF1"/>
<reference evidence="10 11" key="1">
    <citation type="submission" date="2024-09" db="EMBL/GenBank/DDBJ databases">
        <title>A chromosome-level genome assembly of Gray's grenadier anchovy, Coilia grayii.</title>
        <authorList>
            <person name="Fu Z."/>
        </authorList>
    </citation>
    <scope>NUCLEOTIDE SEQUENCE [LARGE SCALE GENOMIC DNA]</scope>
    <source>
        <strain evidence="10">G4</strain>
        <tissue evidence="10">Muscle</tissue>
    </source>
</reference>
<dbReference type="Proteomes" id="UP001591681">
    <property type="component" value="Unassembled WGS sequence"/>
</dbReference>
<dbReference type="InterPro" id="IPR001849">
    <property type="entry name" value="PH_domain"/>
</dbReference>
<dbReference type="InterPro" id="IPR011993">
    <property type="entry name" value="PH-like_dom_sf"/>
</dbReference>
<dbReference type="SUPFAM" id="SSF50729">
    <property type="entry name" value="PH domain-like"/>
    <property type="match status" value="1"/>
</dbReference>
<feature type="coiled-coil region" evidence="7">
    <location>
        <begin position="317"/>
        <end position="381"/>
    </location>
</feature>
<evidence type="ECO:0000256" key="3">
    <source>
        <dbReference type="ARBA" id="ARBA00022553"/>
    </source>
</evidence>
<feature type="compositionally biased region" description="Basic and acidic residues" evidence="8">
    <location>
        <begin position="183"/>
        <end position="192"/>
    </location>
</feature>
<dbReference type="Gene3D" id="2.30.29.30">
    <property type="entry name" value="Pleckstrin-homology domain (PH domain)/Phosphotyrosine-binding domain (PTB)"/>
    <property type="match status" value="1"/>
</dbReference>
<feature type="region of interest" description="Disordered" evidence="8">
    <location>
        <begin position="269"/>
        <end position="295"/>
    </location>
</feature>
<keyword evidence="4 7" id="KW-0175">Coiled coil</keyword>
<accession>A0ABD1KPF1</accession>